<evidence type="ECO:0000259" key="6">
    <source>
        <dbReference type="PROSITE" id="PS50234"/>
    </source>
</evidence>
<comment type="subcellular location">
    <subcellularLocation>
        <location evidence="1">Cell membrane</location>
    </subcellularLocation>
</comment>
<dbReference type="PROSITE" id="PS50234">
    <property type="entry name" value="VWFA"/>
    <property type="match status" value="6"/>
</dbReference>
<reference evidence="8 9" key="1">
    <citation type="submission" date="2013-02" db="EMBL/GenBank/DDBJ databases">
        <title>The Genome Sequence of Plasmodium falciparum NF54.</title>
        <authorList>
            <consortium name="The Broad Institute Genome Sequencing Platform"/>
            <consortium name="The Broad Institute Genome Sequencing Center for Infectious Disease"/>
            <person name="Neafsey D."/>
            <person name="Cheeseman I."/>
            <person name="Volkman S."/>
            <person name="Adams J."/>
            <person name="Walker B."/>
            <person name="Young S.K."/>
            <person name="Zeng Q."/>
            <person name="Gargeya S."/>
            <person name="Fitzgerald M."/>
            <person name="Haas B."/>
            <person name="Abouelleil A."/>
            <person name="Alvarado L."/>
            <person name="Arachchi H.M."/>
            <person name="Berlin A.M."/>
            <person name="Chapman S.B."/>
            <person name="Dewar J."/>
            <person name="Goldberg J."/>
            <person name="Griggs A."/>
            <person name="Gujja S."/>
            <person name="Hansen M."/>
            <person name="Howarth C."/>
            <person name="Imamovic A."/>
            <person name="Larimer J."/>
            <person name="McCowan C."/>
            <person name="Murphy C."/>
            <person name="Neiman D."/>
            <person name="Pearson M."/>
            <person name="Priest M."/>
            <person name="Roberts A."/>
            <person name="Saif S."/>
            <person name="Shea T."/>
            <person name="Sisk P."/>
            <person name="Sykes S."/>
            <person name="Wortman J."/>
            <person name="Nusbaum C."/>
            <person name="Birren B."/>
        </authorList>
    </citation>
    <scope>NUCLEOTIDE SEQUENCE [LARGE SCALE GENOMIC DNA]</scope>
    <source>
        <strain evidence="8 9">NF54</strain>
    </source>
</reference>
<dbReference type="InterPro" id="IPR036465">
    <property type="entry name" value="vWFA_dom_sf"/>
</dbReference>
<dbReference type="InterPro" id="IPR051418">
    <property type="entry name" value="Spondin/Thrombospondin_T1"/>
</dbReference>
<dbReference type="InterPro" id="IPR036383">
    <property type="entry name" value="TSP1_rpt_sf"/>
</dbReference>
<feature type="signal peptide" evidence="5">
    <location>
        <begin position="1"/>
        <end position="23"/>
    </location>
</feature>
<dbReference type="SMART" id="SM00209">
    <property type="entry name" value="TSP1"/>
    <property type="match status" value="4"/>
</dbReference>
<dbReference type="SUPFAM" id="SSF82895">
    <property type="entry name" value="TSP-1 type 1 repeat"/>
    <property type="match status" value="3"/>
</dbReference>
<feature type="domain" description="VWFA" evidence="6">
    <location>
        <begin position="569"/>
        <end position="755"/>
    </location>
</feature>
<dbReference type="FunFam" id="3.40.50.410:FF:000086">
    <property type="entry name" value="Circumsporozoite-and TRAP-related protein"/>
    <property type="match status" value="1"/>
</dbReference>
<evidence type="ECO:0000256" key="1">
    <source>
        <dbReference type="ARBA" id="ARBA00004236"/>
    </source>
</evidence>
<keyword evidence="9" id="KW-1185">Reference proteome</keyword>
<dbReference type="OMA" id="DALCNEW"/>
<keyword evidence="3" id="KW-0863">Zinc-finger</keyword>
<evidence type="ECO:0000259" key="7">
    <source>
        <dbReference type="PROSITE" id="PS50966"/>
    </source>
</evidence>
<dbReference type="CDD" id="cd00198">
    <property type="entry name" value="vWFA"/>
    <property type="match status" value="1"/>
</dbReference>
<dbReference type="InterPro" id="IPR000884">
    <property type="entry name" value="TSP1_rpt"/>
</dbReference>
<feature type="region of interest" description="Disordered" evidence="4">
    <location>
        <begin position="496"/>
        <end position="553"/>
    </location>
</feature>
<feature type="region of interest" description="Disordered" evidence="4">
    <location>
        <begin position="2187"/>
        <end position="2223"/>
    </location>
</feature>
<evidence type="ECO:0000256" key="2">
    <source>
        <dbReference type="ARBA" id="ARBA00022475"/>
    </source>
</evidence>
<feature type="domain" description="VWFA" evidence="6">
    <location>
        <begin position="958"/>
        <end position="1146"/>
    </location>
</feature>
<feature type="compositionally biased region" description="Pro residues" evidence="4">
    <location>
        <begin position="516"/>
        <end position="542"/>
    </location>
</feature>
<feature type="compositionally biased region" description="Acidic residues" evidence="4">
    <location>
        <begin position="2204"/>
        <end position="2223"/>
    </location>
</feature>
<dbReference type="PANTHER" id="PTHR11311:SF15">
    <property type="entry name" value="SPONDIN-2"/>
    <property type="match status" value="1"/>
</dbReference>
<dbReference type="GO" id="GO:0005886">
    <property type="term" value="C:plasma membrane"/>
    <property type="evidence" value="ECO:0007669"/>
    <property type="project" value="UniProtKB-SubCell"/>
</dbReference>
<feature type="compositionally biased region" description="Basic and acidic residues" evidence="4">
    <location>
        <begin position="501"/>
        <end position="515"/>
    </location>
</feature>
<feature type="domain" description="VWFA" evidence="6">
    <location>
        <begin position="1176"/>
        <end position="1360"/>
    </location>
</feature>
<keyword evidence="5" id="KW-0732">Signal</keyword>
<gene>
    <name evidence="8" type="ORF">PFNF54_00497</name>
</gene>
<feature type="region of interest" description="Disordered" evidence="4">
    <location>
        <begin position="1856"/>
        <end position="1876"/>
    </location>
</feature>
<dbReference type="FunFam" id="2.20.100.10:FF:000125">
    <property type="entry name" value="Circumsporozoite-and TRAP-related protein"/>
    <property type="match status" value="1"/>
</dbReference>
<feature type="domain" description="VWFA" evidence="6">
    <location>
        <begin position="1412"/>
        <end position="1554"/>
    </location>
</feature>
<evidence type="ECO:0000256" key="3">
    <source>
        <dbReference type="PROSITE-ProRule" id="PRU00325"/>
    </source>
</evidence>
<dbReference type="Pfam" id="PF00090">
    <property type="entry name" value="TSP_1"/>
    <property type="match status" value="4"/>
</dbReference>
<proteinExistence type="predicted"/>
<feature type="chain" id="PRO_5004897456" description="Circumsporozoite-and TRAP-related protein" evidence="5">
    <location>
        <begin position="24"/>
        <end position="2223"/>
    </location>
</feature>
<feature type="region of interest" description="Disordered" evidence="4">
    <location>
        <begin position="2110"/>
        <end position="2152"/>
    </location>
</feature>
<dbReference type="FunFam" id="3.40.50.410:FF:000085">
    <property type="entry name" value="Circumsporozoite-and TRAP-related protein"/>
    <property type="match status" value="1"/>
</dbReference>
<keyword evidence="2" id="KW-1003">Cell membrane</keyword>
<evidence type="ECO:0000256" key="4">
    <source>
        <dbReference type="SAM" id="MobiDB-lite"/>
    </source>
</evidence>
<dbReference type="FunFam" id="3.40.50.410:FF:000048">
    <property type="entry name" value="von Willebrand factor A domain-related protein"/>
    <property type="match status" value="4"/>
</dbReference>
<dbReference type="PANTHER" id="PTHR11311">
    <property type="entry name" value="SPONDIN"/>
    <property type="match status" value="1"/>
</dbReference>
<dbReference type="SMART" id="SM00327">
    <property type="entry name" value="VWA"/>
    <property type="match status" value="5"/>
</dbReference>
<feature type="domain" description="SWIM-type" evidence="7">
    <location>
        <begin position="866"/>
        <end position="912"/>
    </location>
</feature>
<protein>
    <recommendedName>
        <fullName evidence="10">Circumsporozoite-and TRAP-related protein</fullName>
    </recommendedName>
</protein>
<feature type="domain" description="VWFA" evidence="6">
    <location>
        <begin position="85"/>
        <end position="268"/>
    </location>
</feature>
<sequence length="2223" mass="252261">MKKAFVLIFSCFLLFLPLHIVRTHYAKNEETNKKDTKLKKKRNVKTFNKKLTNKSFLQVQHTVATRSVPPPPCLGDDCFCQNYYDLTLILDESASIGSKNWKNHVIPFTDKIIKDLTISKNEVHVGILLFSSKNRDYVTYGDELRYQKDELLKKVEKLKKDYYCGGGTKILGALKYSLENYTKHKNIRYDAPKVTILFTDGNENSASNKQLLEMGLTYRRERVKLLVLGVAAAEDNKLKLIAGCEENTNCPYSMKAEWETINDITKRLTNKICHTESEIEPEPKPEPSTPTHCQGDDCFCEDYYDLTLILDESRSITLDKWKKDVVPFAEKVLNNLNIDKDKIHVGIMRFAKSMKTDIGYEQETRYMKNDLIKLVRELKDKYGYGGATHLVDALQYSLKTFTRHPNNRVDAPKVTILFTDGNETSKKEKDIRDVGLLYRKENVKLIVVGVNLATEKSLKLLAGCTENEECLRVIKCEWNDLTNITKILTDKICNTGSVELPKPEENPEPVEKPNPEENPNPVEKPTPEENPNPVEKPTPEENPNPVEKPEPEKNPCINMEDCYCKDFYDITLVLDESASISDLIWRNEVIPFSLEIIKRINISYKNVHMGVLLFSEYTRDIVRFYDNARYEKGTLQTKINDLKRDYRSGKKTYIIQALQYALTYYSKLSNRKEAPKVTMLFTDGNDSYESEKGLQDIALLYRKENVKLLVVGVSTASENKLKMLVGCAPNVVCPFVIKTEWGLLKNVSEVFVKKICDNGVVLPPGSPSESTPGNILLLNELLSLFPAHAEKSLKLCLKSCIKKYTLIEENDSPEPCKDYGHKILNSKKKESFFSDTTIICKKKKKVEKKKLSSIKSNRYKKTCIHFFVLCGNKRKYVVFQNFCSCFYFKEKVLCNNNDVLCKHLLSVFLAKCFHNYRNIFLNSELFFEWYLKKLNISNHPSESTPCSGTECLCHNTYDLTLIIDESASIGYSNWEKEVVPFTIGLASNLEISEKKVNMGILLFSDKIREFIKYGQKESYDKNNLVRRIHDLKKYYKSGGFSYIVEALKYGLYSYAKSTSSRLNVPKVNILLTDGNNTDTSDFILTEVSSLYKKENVKLLLIGIGGPTIHKLRLLGGCDKSDGDCPYVVKAEWNNLKYTSNLIIDKICHTDKPVENPGDNSSVCNSKDDCICANYFDLTYIEVPTLNSTYTWRSDFMDCSKNIMNSLVIDKNKVHVSLIISLEKKSVHQGFDDVNSYNKNELIKTLGKLENSTVLNKTNILDSLVYGIQQSFGKGNRENAPKVTMLLTNSNSDISDEKALQDIYLNYKEKSIKLLIIGIGITNTGKLFNAGGCNMNGDNCPHVYASKSFSYIGGVDTFLEVNKCDSSIDNNGGDNGNGTEGNVNPDTPSCNDNDDDDKCNNDDSNIICTKVLDIAVVLDQSSNISKDQWNVYIKQFVINTVNQNYLSKYRSHITIVKMGKSTKEKWSLNKKISYQKKKIIKEINKLPISYSKKKDIAKSLKYVRTKVFKKSETNRKKLIIMLVEGKSNSNMNDLRKEVGLLKVNNIDFFAYAIDNIDETEYKILGDCEGSVDMGLMGNSPPSPSYLPCKNIVKVSWDTLLSSTDIHMKYICNGYPEDAECSEWEEWSPCPETCPTINNNNNNSSGSNNSSRTNIRTYFPQLSKRERKGPYTLKGEEYMGEKYGSSCMELKSIEYRSCPINAGCNDMCGDFGEWSECSATCGEGIRVRNRDNSLDNDDKCKLFNSTEMEACNIQECDDNNNVDICEDIGEWSDWSSCSKTCGYSTRSRTFTILPEYIGEYPNCKIFERSETEVCAFIPACSDENCFEWEEWNEWSSPCSPRKRVQKARVLKKDDVIISSGDNNNNNNNNAKRGMGHKNSTFTSYNNKKSDICEEEVRHYLDKVEYDEESTCENKNPCGDWSDWSECDRTCNVGVRIRHFISHMFDMVGDEDEKECLEYYNKVETQDCLHLPPCDGGECSDWETWVECKEEDMIGNNCHKRNKKILTRKLELLKNKDITRTKNTSDVCNDYTLFREEDCPQSNDTCINALCNEWEEWGDCSSTCGEGSFKIRKRKEPLELIPASQDINGNIGLTCAQQNIKVEEREACIVPACEDESTNGGTEVEGSTPSSPSDSNNNDGSSGDNTGDSNDKKGMGTGEKVSLAAGVIGLVALAAGGLIYGYNTLNGGEPPHSSNMEFENVENNSGTEEEENEDFEVVDADDPMWN</sequence>
<dbReference type="InterPro" id="IPR007527">
    <property type="entry name" value="Znf_SWIM"/>
</dbReference>
<dbReference type="Pfam" id="PF00092">
    <property type="entry name" value="VWA"/>
    <property type="match status" value="6"/>
</dbReference>
<feature type="region of interest" description="Disordered" evidence="4">
    <location>
        <begin position="1369"/>
        <end position="1395"/>
    </location>
</feature>
<keyword evidence="3" id="KW-0479">Metal-binding</keyword>
<dbReference type="PROSITE" id="PS50092">
    <property type="entry name" value="TSP1"/>
    <property type="match status" value="4"/>
</dbReference>
<name>W7KLW8_PLAFO</name>
<dbReference type="SUPFAM" id="SSF53300">
    <property type="entry name" value="vWA-like"/>
    <property type="match status" value="6"/>
</dbReference>
<dbReference type="GO" id="GO:0008270">
    <property type="term" value="F:zinc ion binding"/>
    <property type="evidence" value="ECO:0007669"/>
    <property type="project" value="UniProtKB-KW"/>
</dbReference>
<evidence type="ECO:0000313" key="8">
    <source>
        <dbReference type="EMBL" id="EWC90597.1"/>
    </source>
</evidence>
<dbReference type="Proteomes" id="UP000030673">
    <property type="component" value="Unassembled WGS sequence"/>
</dbReference>
<feature type="compositionally biased region" description="Low complexity" evidence="4">
    <location>
        <begin position="1379"/>
        <end position="1390"/>
    </location>
</feature>
<dbReference type="FunFam" id="2.20.100.10:FF:000105">
    <property type="entry name" value="Circumsporozoite-and TRAP-related protein"/>
    <property type="match status" value="1"/>
</dbReference>
<evidence type="ECO:0000256" key="5">
    <source>
        <dbReference type="SAM" id="SignalP"/>
    </source>
</evidence>
<organism evidence="8 9">
    <name type="scientific">Plasmodium falciparum (isolate NF54)</name>
    <dbReference type="NCBI Taxonomy" id="5843"/>
    <lineage>
        <taxon>Eukaryota</taxon>
        <taxon>Sar</taxon>
        <taxon>Alveolata</taxon>
        <taxon>Apicomplexa</taxon>
        <taxon>Aconoidasida</taxon>
        <taxon>Haemosporida</taxon>
        <taxon>Plasmodiidae</taxon>
        <taxon>Plasmodium</taxon>
        <taxon>Plasmodium (Laverania)</taxon>
    </lineage>
</organism>
<accession>W7KLW8</accession>
<feature type="domain" description="VWFA" evidence="6">
    <location>
        <begin position="305"/>
        <end position="492"/>
    </location>
</feature>
<dbReference type="CDD" id="cd01473">
    <property type="entry name" value="vWA_CTRP"/>
    <property type="match status" value="4"/>
</dbReference>
<evidence type="ECO:0008006" key="10">
    <source>
        <dbReference type="Google" id="ProtNLM"/>
    </source>
</evidence>
<dbReference type="Gene3D" id="3.40.50.410">
    <property type="entry name" value="von Willebrand factor, type A domain"/>
    <property type="match status" value="6"/>
</dbReference>
<evidence type="ECO:0000313" key="9">
    <source>
        <dbReference type="Proteomes" id="UP000030673"/>
    </source>
</evidence>
<keyword evidence="2" id="KW-0472">Membrane</keyword>
<keyword evidence="3" id="KW-0862">Zinc</keyword>
<dbReference type="InterPro" id="IPR002035">
    <property type="entry name" value="VWF_A"/>
</dbReference>
<feature type="compositionally biased region" description="Low complexity" evidence="4">
    <location>
        <begin position="2123"/>
        <end position="2145"/>
    </location>
</feature>
<dbReference type="Gene3D" id="2.20.100.10">
    <property type="entry name" value="Thrombospondin type-1 (TSP1) repeat"/>
    <property type="match status" value="4"/>
</dbReference>
<dbReference type="PROSITE" id="PS50966">
    <property type="entry name" value="ZF_SWIM"/>
    <property type="match status" value="1"/>
</dbReference>
<dbReference type="EMBL" id="KE123733">
    <property type="protein sequence ID" value="EWC90597.1"/>
    <property type="molecule type" value="Genomic_DNA"/>
</dbReference>